<organism evidence="2 3">
    <name type="scientific">Flavobacterium chuncheonense</name>
    <dbReference type="NCBI Taxonomy" id="2026653"/>
    <lineage>
        <taxon>Bacteria</taxon>
        <taxon>Pseudomonadati</taxon>
        <taxon>Bacteroidota</taxon>
        <taxon>Flavobacteriia</taxon>
        <taxon>Flavobacteriales</taxon>
        <taxon>Flavobacteriaceae</taxon>
        <taxon>Flavobacterium</taxon>
    </lineage>
</organism>
<dbReference type="Proteomes" id="UP001597534">
    <property type="component" value="Unassembled WGS sequence"/>
</dbReference>
<feature type="transmembrane region" description="Helical" evidence="1">
    <location>
        <begin position="399"/>
        <end position="418"/>
    </location>
</feature>
<protein>
    <submittedName>
        <fullName evidence="2">Cell envelope integrity protein CreD</fullName>
    </submittedName>
</protein>
<evidence type="ECO:0000313" key="3">
    <source>
        <dbReference type="Proteomes" id="UP001597534"/>
    </source>
</evidence>
<proteinExistence type="predicted"/>
<feature type="transmembrane region" description="Helical" evidence="1">
    <location>
        <begin position="21"/>
        <end position="41"/>
    </location>
</feature>
<dbReference type="PANTHER" id="PTHR30092">
    <property type="entry name" value="INNER MEMBRANE PROTEIN CRED"/>
    <property type="match status" value="1"/>
</dbReference>
<sequence length="450" mass="51517">MENQTQHPNIPNKTSFFQSNTAKMIMVGFLILVLLIPLALVQDLITERSNRKQEVTDIVTQKWGKDIELMGPILKIPYKVITETEVIDEKTKQKTIQKYSYTENAYFFPDQLNHNTAINKIDNIQLGLYKPIVFKATITSDGTFGTVDISKLDLHPENILWDKASIIIKTTNLKSIKSDLRIKLNNKFLNLEAKSDDESRFDTLETNTFTYNPVEDLNFNFSISYNGSNSVQFIPIGKTTATTVDADWNSPSFIGNFATNDTTKKITTKNFHADWKIIHVNRPFPQQFKAKIPALKNYQYGVKLIETVDEYQQNERASKYGFLVIGLTFLIFFLIQTISKIHIHIFQYTMIGLALIMFYTLLISITEHSSFSIAYAIAASAVIIMLLLYSISILKNKKFPLFITASLTLLYSFIYIIIQLEDYALLVGSIGLFLILGSIMYFSRKIDWNN</sequence>
<keyword evidence="3" id="KW-1185">Reference proteome</keyword>
<comment type="caution">
    <text evidence="2">The sequence shown here is derived from an EMBL/GenBank/DDBJ whole genome shotgun (WGS) entry which is preliminary data.</text>
</comment>
<feature type="transmembrane region" description="Helical" evidence="1">
    <location>
        <begin position="320"/>
        <end position="338"/>
    </location>
</feature>
<name>A0ABW5YK71_9FLAO</name>
<feature type="transmembrane region" description="Helical" evidence="1">
    <location>
        <begin position="371"/>
        <end position="392"/>
    </location>
</feature>
<keyword evidence="1" id="KW-0812">Transmembrane</keyword>
<evidence type="ECO:0000313" key="2">
    <source>
        <dbReference type="EMBL" id="MFD2891345.1"/>
    </source>
</evidence>
<accession>A0ABW5YK71</accession>
<reference evidence="3" key="1">
    <citation type="journal article" date="2019" name="Int. J. Syst. Evol. Microbiol.">
        <title>The Global Catalogue of Microorganisms (GCM) 10K type strain sequencing project: providing services to taxonomists for standard genome sequencing and annotation.</title>
        <authorList>
            <consortium name="The Broad Institute Genomics Platform"/>
            <consortium name="The Broad Institute Genome Sequencing Center for Infectious Disease"/>
            <person name="Wu L."/>
            <person name="Ma J."/>
        </authorList>
    </citation>
    <scope>NUCLEOTIDE SEQUENCE [LARGE SCALE GENOMIC DNA]</scope>
    <source>
        <strain evidence="3">KCTC 22671</strain>
    </source>
</reference>
<gene>
    <name evidence="2" type="primary">creD</name>
    <name evidence="2" type="ORF">ACFS5J_04880</name>
</gene>
<keyword evidence="1" id="KW-0472">Membrane</keyword>
<keyword evidence="1" id="KW-1133">Transmembrane helix</keyword>
<feature type="transmembrane region" description="Helical" evidence="1">
    <location>
        <begin position="345"/>
        <end position="365"/>
    </location>
</feature>
<dbReference type="Pfam" id="PF06123">
    <property type="entry name" value="CreD"/>
    <property type="match status" value="1"/>
</dbReference>
<dbReference type="NCBIfam" id="NF008712">
    <property type="entry name" value="PRK11715.1-1"/>
    <property type="match status" value="1"/>
</dbReference>
<dbReference type="PIRSF" id="PIRSF004548">
    <property type="entry name" value="CreD"/>
    <property type="match status" value="1"/>
</dbReference>
<dbReference type="PANTHER" id="PTHR30092:SF0">
    <property type="entry name" value="INNER MEMBRANE PROTEIN CRED"/>
    <property type="match status" value="1"/>
</dbReference>
<dbReference type="InterPro" id="IPR010364">
    <property type="entry name" value="Uncharacterised_IM_CreD"/>
</dbReference>
<dbReference type="RefSeq" id="WP_379810919.1">
    <property type="nucleotide sequence ID" value="NZ_JBHUPC010000012.1"/>
</dbReference>
<feature type="transmembrane region" description="Helical" evidence="1">
    <location>
        <begin position="424"/>
        <end position="442"/>
    </location>
</feature>
<evidence type="ECO:0000256" key="1">
    <source>
        <dbReference type="SAM" id="Phobius"/>
    </source>
</evidence>
<dbReference type="EMBL" id="JBHUPC010000012">
    <property type="protein sequence ID" value="MFD2891345.1"/>
    <property type="molecule type" value="Genomic_DNA"/>
</dbReference>